<dbReference type="Gene3D" id="1.10.1740.10">
    <property type="match status" value="1"/>
</dbReference>
<feature type="domain" description="RNA polymerase sigma-70 region 2" evidence="1">
    <location>
        <begin position="21"/>
        <end position="81"/>
    </location>
</feature>
<gene>
    <name evidence="2" type="ORF">K8V15_09440</name>
</gene>
<reference evidence="2" key="1">
    <citation type="journal article" date="2021" name="PeerJ">
        <title>Extensive microbial diversity within the chicken gut microbiome revealed by metagenomics and culture.</title>
        <authorList>
            <person name="Gilroy R."/>
            <person name="Ravi A."/>
            <person name="Getino M."/>
            <person name="Pursley I."/>
            <person name="Horton D.L."/>
            <person name="Alikhan N.F."/>
            <person name="Baker D."/>
            <person name="Gharbi K."/>
            <person name="Hall N."/>
            <person name="Watson M."/>
            <person name="Adriaenssens E.M."/>
            <person name="Foster-Nyarko E."/>
            <person name="Jarju S."/>
            <person name="Secka A."/>
            <person name="Antonio M."/>
            <person name="Oren A."/>
            <person name="Chaudhuri R.R."/>
            <person name="La Ragione R."/>
            <person name="Hildebrand F."/>
            <person name="Pallen M.J."/>
        </authorList>
    </citation>
    <scope>NUCLEOTIDE SEQUENCE</scope>
    <source>
        <strain evidence="2">ChiGjej3B3-7470</strain>
    </source>
</reference>
<evidence type="ECO:0000313" key="3">
    <source>
        <dbReference type="Proteomes" id="UP000712713"/>
    </source>
</evidence>
<dbReference type="EMBL" id="DYZF01000241">
    <property type="protein sequence ID" value="HJE52176.1"/>
    <property type="molecule type" value="Genomic_DNA"/>
</dbReference>
<evidence type="ECO:0000259" key="1">
    <source>
        <dbReference type="Pfam" id="PF04542"/>
    </source>
</evidence>
<evidence type="ECO:0000313" key="2">
    <source>
        <dbReference type="EMBL" id="HJE52176.1"/>
    </source>
</evidence>
<name>A0A921JRH5_9ACTN</name>
<reference evidence="2" key="2">
    <citation type="submission" date="2021-09" db="EMBL/GenBank/DDBJ databases">
        <authorList>
            <person name="Gilroy R."/>
        </authorList>
    </citation>
    <scope>NUCLEOTIDE SEQUENCE</scope>
    <source>
        <strain evidence="2">ChiGjej3B3-7470</strain>
    </source>
</reference>
<dbReference type="InterPro" id="IPR013325">
    <property type="entry name" value="RNA_pol_sigma_r2"/>
</dbReference>
<comment type="caution">
    <text evidence="2">The sequence shown here is derived from an EMBL/GenBank/DDBJ whole genome shotgun (WGS) entry which is preliminary data.</text>
</comment>
<dbReference type="AlphaFoldDB" id="A0A921JRH5"/>
<dbReference type="GO" id="GO:0003700">
    <property type="term" value="F:DNA-binding transcription factor activity"/>
    <property type="evidence" value="ECO:0007669"/>
    <property type="project" value="InterPro"/>
</dbReference>
<proteinExistence type="predicted"/>
<sequence length="82" mass="9878">MTRAPETTGFEAYVRTRAYVLWRAAWLLTGDKGHAEDLVQAALAKTWNRYDSFANDHQFEAYVRSTIYRTYISWWRKLSWRR</sequence>
<accession>A0A921JRH5</accession>
<dbReference type="InterPro" id="IPR007627">
    <property type="entry name" value="RNA_pol_sigma70_r2"/>
</dbReference>
<protein>
    <recommendedName>
        <fullName evidence="1">RNA polymerase sigma-70 region 2 domain-containing protein</fullName>
    </recommendedName>
</protein>
<dbReference type="GO" id="GO:0006352">
    <property type="term" value="P:DNA-templated transcription initiation"/>
    <property type="evidence" value="ECO:0007669"/>
    <property type="project" value="InterPro"/>
</dbReference>
<dbReference type="Proteomes" id="UP000712713">
    <property type="component" value="Unassembled WGS sequence"/>
</dbReference>
<dbReference type="SUPFAM" id="SSF88946">
    <property type="entry name" value="Sigma2 domain of RNA polymerase sigma factors"/>
    <property type="match status" value="1"/>
</dbReference>
<dbReference type="Pfam" id="PF04542">
    <property type="entry name" value="Sigma70_r2"/>
    <property type="match status" value="1"/>
</dbReference>
<organism evidence="2 3">
    <name type="scientific">Tessaracoccus flavescens</name>
    <dbReference type="NCBI Taxonomy" id="399497"/>
    <lineage>
        <taxon>Bacteria</taxon>
        <taxon>Bacillati</taxon>
        <taxon>Actinomycetota</taxon>
        <taxon>Actinomycetes</taxon>
        <taxon>Propionibacteriales</taxon>
        <taxon>Propionibacteriaceae</taxon>
        <taxon>Tessaracoccus</taxon>
    </lineage>
</organism>